<reference evidence="1 2" key="1">
    <citation type="submission" date="2022-04" db="EMBL/GenBank/DDBJ databases">
        <title>Positive selection, recombination, and allopatry shape intraspecific diversity of widespread and dominant cyanobacteria.</title>
        <authorList>
            <person name="Wei J."/>
            <person name="Shu W."/>
            <person name="Hu C."/>
        </authorList>
    </citation>
    <scope>NUCLEOTIDE SEQUENCE [LARGE SCALE GENOMIC DNA]</scope>
    <source>
        <strain evidence="1 2">AS-A4</strain>
    </source>
</reference>
<comment type="caution">
    <text evidence="1">The sequence shown here is derived from an EMBL/GenBank/DDBJ whole genome shotgun (WGS) entry which is preliminary data.</text>
</comment>
<proteinExistence type="predicted"/>
<protein>
    <submittedName>
        <fullName evidence="1">Uncharacterized protein</fullName>
    </submittedName>
</protein>
<organism evidence="1 2">
    <name type="scientific">Stenomitos frigidus AS-A4</name>
    <dbReference type="NCBI Taxonomy" id="2933935"/>
    <lineage>
        <taxon>Bacteria</taxon>
        <taxon>Bacillati</taxon>
        <taxon>Cyanobacteriota</taxon>
        <taxon>Cyanophyceae</taxon>
        <taxon>Leptolyngbyales</taxon>
        <taxon>Leptolyngbyaceae</taxon>
        <taxon>Stenomitos</taxon>
    </lineage>
</organism>
<dbReference type="EMBL" id="JAMPLM010000002">
    <property type="protein sequence ID" value="MEP1057613.1"/>
    <property type="molecule type" value="Genomic_DNA"/>
</dbReference>
<evidence type="ECO:0000313" key="2">
    <source>
        <dbReference type="Proteomes" id="UP001476950"/>
    </source>
</evidence>
<sequence>MEVTEDKRNAYQKQWEAMSDREQHAVRLVEMAHQMLETFEDGKTIAWIQEFFSKVPELTFSVSEIEFAMMHALKARQAALKAIWKKLYSRESLATAMIEQQAHQEAIAQRIKDEKEEATS</sequence>
<dbReference type="RefSeq" id="WP_190450566.1">
    <property type="nucleotide sequence ID" value="NZ_JAMPLM010000002.1"/>
</dbReference>
<evidence type="ECO:0000313" key="1">
    <source>
        <dbReference type="EMBL" id="MEP1057613.1"/>
    </source>
</evidence>
<accession>A0ABV0KF13</accession>
<dbReference type="Proteomes" id="UP001476950">
    <property type="component" value="Unassembled WGS sequence"/>
</dbReference>
<gene>
    <name evidence="1" type="ORF">NDI38_04125</name>
</gene>
<name>A0ABV0KF13_9CYAN</name>
<keyword evidence="2" id="KW-1185">Reference proteome</keyword>